<evidence type="ECO:0000313" key="2">
    <source>
        <dbReference type="Proteomes" id="UP000797356"/>
    </source>
</evidence>
<gene>
    <name evidence="1" type="ORF">COCNU_07G002070</name>
</gene>
<sequence length="214" mass="22488">MGIWLSYRIKNNDLERTLFLSHQHWAPLLRQTRTLHSPGCLPGFLLLIVYPPGDVGVVLLNEVLEGGLASEEREEDTQAVDVEVGAEGVGAGVMGLGDMVEEEGRDGEVVILIGGGEGGDKAVVVEAGLSLLDGIVVEAAIEAVVTGDDDEGDLLDGVDLGEGDVNVLVLELLADIVKDLDDGLREGAATDDGLLSAWRTLSVAASFMALVIYV</sequence>
<organism evidence="1 2">
    <name type="scientific">Cocos nucifera</name>
    <name type="common">Coconut palm</name>
    <dbReference type="NCBI Taxonomy" id="13894"/>
    <lineage>
        <taxon>Eukaryota</taxon>
        <taxon>Viridiplantae</taxon>
        <taxon>Streptophyta</taxon>
        <taxon>Embryophyta</taxon>
        <taxon>Tracheophyta</taxon>
        <taxon>Spermatophyta</taxon>
        <taxon>Magnoliopsida</taxon>
        <taxon>Liliopsida</taxon>
        <taxon>Arecaceae</taxon>
        <taxon>Arecoideae</taxon>
        <taxon>Cocoseae</taxon>
        <taxon>Attaleinae</taxon>
        <taxon>Cocos</taxon>
    </lineage>
</organism>
<keyword evidence="2" id="KW-1185">Reference proteome</keyword>
<proteinExistence type="predicted"/>
<name>A0A8K0N3X4_COCNU</name>
<dbReference type="EMBL" id="CM017878">
    <property type="protein sequence ID" value="KAG1354095.1"/>
    <property type="molecule type" value="Genomic_DNA"/>
</dbReference>
<dbReference type="Proteomes" id="UP000797356">
    <property type="component" value="Chromosome 7"/>
</dbReference>
<comment type="caution">
    <text evidence="1">The sequence shown here is derived from an EMBL/GenBank/DDBJ whole genome shotgun (WGS) entry which is preliminary data.</text>
</comment>
<reference evidence="1" key="1">
    <citation type="journal article" date="2017" name="Gigascience">
        <title>The genome draft of coconut (Cocos nucifera).</title>
        <authorList>
            <person name="Xiao Y."/>
            <person name="Xu P."/>
            <person name="Fan H."/>
            <person name="Baudouin L."/>
            <person name="Xia W."/>
            <person name="Bocs S."/>
            <person name="Xu J."/>
            <person name="Li Q."/>
            <person name="Guo A."/>
            <person name="Zhou L."/>
            <person name="Li J."/>
            <person name="Wu Y."/>
            <person name="Ma Z."/>
            <person name="Armero A."/>
            <person name="Issali A.E."/>
            <person name="Liu N."/>
            <person name="Peng M."/>
            <person name="Yang Y."/>
        </authorList>
    </citation>
    <scope>NUCLEOTIDE SEQUENCE</scope>
    <source>
        <tissue evidence="1">Spear leaf of Hainan Tall coconut</tissue>
    </source>
</reference>
<dbReference type="AlphaFoldDB" id="A0A8K0N3X4"/>
<evidence type="ECO:0000313" key="1">
    <source>
        <dbReference type="EMBL" id="KAG1354095.1"/>
    </source>
</evidence>
<accession>A0A8K0N3X4</accession>
<protein>
    <submittedName>
        <fullName evidence="1">Uncharacterized protein</fullName>
    </submittedName>
</protein>
<reference evidence="1" key="2">
    <citation type="submission" date="2019-07" db="EMBL/GenBank/DDBJ databases">
        <authorList>
            <person name="Yang Y."/>
            <person name="Bocs S."/>
            <person name="Baudouin L."/>
        </authorList>
    </citation>
    <scope>NUCLEOTIDE SEQUENCE</scope>
    <source>
        <tissue evidence="1">Spear leaf of Hainan Tall coconut</tissue>
    </source>
</reference>